<accession>A0A0B2USR4</accession>
<comment type="caution">
    <text evidence="1">The sequence shown here is derived from an EMBL/GenBank/DDBJ whole genome shotgun (WGS) entry which is preliminary data.</text>
</comment>
<proteinExistence type="predicted"/>
<dbReference type="EMBL" id="JPKZ01003287">
    <property type="protein sequence ID" value="KHN72167.1"/>
    <property type="molecule type" value="Genomic_DNA"/>
</dbReference>
<name>A0A0B2USR4_TOXCA</name>
<evidence type="ECO:0000313" key="2">
    <source>
        <dbReference type="Proteomes" id="UP000031036"/>
    </source>
</evidence>
<keyword evidence="2" id="KW-1185">Reference proteome</keyword>
<organism evidence="1 2">
    <name type="scientific">Toxocara canis</name>
    <name type="common">Canine roundworm</name>
    <dbReference type="NCBI Taxonomy" id="6265"/>
    <lineage>
        <taxon>Eukaryota</taxon>
        <taxon>Metazoa</taxon>
        <taxon>Ecdysozoa</taxon>
        <taxon>Nematoda</taxon>
        <taxon>Chromadorea</taxon>
        <taxon>Rhabditida</taxon>
        <taxon>Spirurina</taxon>
        <taxon>Ascaridomorpha</taxon>
        <taxon>Ascaridoidea</taxon>
        <taxon>Toxocaridae</taxon>
        <taxon>Toxocara</taxon>
    </lineage>
</organism>
<dbReference type="AlphaFoldDB" id="A0A0B2USR4"/>
<reference evidence="1" key="1">
    <citation type="submission" date="2014-11" db="EMBL/GenBank/DDBJ databases">
        <title>Genetic blueprint of the zoonotic pathogen Toxocara canis.</title>
        <authorList>
            <person name="Zhu X.-Q."/>
            <person name="Korhonen P.K."/>
            <person name="Cai H."/>
            <person name="Young N.D."/>
            <person name="Nejsum P."/>
            <person name="von Samson-Himmelstjerna G."/>
            <person name="Boag P.R."/>
            <person name="Tan P."/>
            <person name="Li Q."/>
            <person name="Min J."/>
            <person name="Yang Y."/>
            <person name="Wang X."/>
            <person name="Fang X."/>
            <person name="Hall R.S."/>
            <person name="Hofmann A."/>
            <person name="Sternberg P.W."/>
            <person name="Jex A.R."/>
            <person name="Gasser R.B."/>
        </authorList>
    </citation>
    <scope>NUCLEOTIDE SEQUENCE [LARGE SCALE GENOMIC DNA]</scope>
    <source>
        <strain evidence="1">PN_DK_2014</strain>
    </source>
</reference>
<dbReference type="Proteomes" id="UP000031036">
    <property type="component" value="Unassembled WGS sequence"/>
</dbReference>
<gene>
    <name evidence="1" type="ORF">Tcan_00155</name>
</gene>
<protein>
    <submittedName>
        <fullName evidence="1">Uncharacterized protein</fullName>
    </submittedName>
</protein>
<sequence>MDLSNSSNTTIVADNELVPVSRTNRTSLEENTECWLQNVDIRDESLFLELPQRSIMTEEHANGSSALISTLPSTIDPALMQCARESVNRDDWIQELNTSHAVSCASKLRDSQDMSVVEIDSCLIPL</sequence>
<evidence type="ECO:0000313" key="1">
    <source>
        <dbReference type="EMBL" id="KHN72167.1"/>
    </source>
</evidence>